<feature type="compositionally biased region" description="Low complexity" evidence="1">
    <location>
        <begin position="115"/>
        <end position="133"/>
    </location>
</feature>
<keyword evidence="3" id="KW-1185">Reference proteome</keyword>
<dbReference type="AlphaFoldDB" id="A0A5J9WSH7"/>
<accession>A0A5J9WSH7</accession>
<dbReference type="EMBL" id="RWGY01000002">
    <property type="protein sequence ID" value="TVU51088.1"/>
    <property type="molecule type" value="Genomic_DNA"/>
</dbReference>
<feature type="region of interest" description="Disordered" evidence="1">
    <location>
        <begin position="84"/>
        <end position="133"/>
    </location>
</feature>
<evidence type="ECO:0000313" key="3">
    <source>
        <dbReference type="Proteomes" id="UP000324897"/>
    </source>
</evidence>
<organism evidence="2 3">
    <name type="scientific">Eragrostis curvula</name>
    <name type="common">weeping love grass</name>
    <dbReference type="NCBI Taxonomy" id="38414"/>
    <lineage>
        <taxon>Eukaryota</taxon>
        <taxon>Viridiplantae</taxon>
        <taxon>Streptophyta</taxon>
        <taxon>Embryophyta</taxon>
        <taxon>Tracheophyta</taxon>
        <taxon>Spermatophyta</taxon>
        <taxon>Magnoliopsida</taxon>
        <taxon>Liliopsida</taxon>
        <taxon>Poales</taxon>
        <taxon>Poaceae</taxon>
        <taxon>PACMAD clade</taxon>
        <taxon>Chloridoideae</taxon>
        <taxon>Eragrostideae</taxon>
        <taxon>Eragrostidinae</taxon>
        <taxon>Eragrostis</taxon>
    </lineage>
</organism>
<name>A0A5J9WSH7_9POAL</name>
<dbReference type="Gramene" id="TVU51088">
    <property type="protein sequence ID" value="TVU51088"/>
    <property type="gene ID" value="EJB05_02495"/>
</dbReference>
<evidence type="ECO:0000256" key="1">
    <source>
        <dbReference type="SAM" id="MobiDB-lite"/>
    </source>
</evidence>
<feature type="region of interest" description="Disordered" evidence="1">
    <location>
        <begin position="1"/>
        <end position="55"/>
    </location>
</feature>
<dbReference type="OrthoDB" id="515857at2759"/>
<feature type="compositionally biased region" description="Low complexity" evidence="1">
    <location>
        <begin position="28"/>
        <end position="53"/>
    </location>
</feature>
<reference evidence="2 3" key="1">
    <citation type="journal article" date="2019" name="Sci. Rep.">
        <title>A high-quality genome of Eragrostis curvula grass provides insights into Poaceae evolution and supports new strategies to enhance forage quality.</title>
        <authorList>
            <person name="Carballo J."/>
            <person name="Santos B.A.C.M."/>
            <person name="Zappacosta D."/>
            <person name="Garbus I."/>
            <person name="Selva J.P."/>
            <person name="Gallo C.A."/>
            <person name="Diaz A."/>
            <person name="Albertini E."/>
            <person name="Caccamo M."/>
            <person name="Echenique V."/>
        </authorList>
    </citation>
    <scope>NUCLEOTIDE SEQUENCE [LARGE SCALE GENOMIC DNA]</scope>
    <source>
        <strain evidence="3">cv. Victoria</strain>
        <tissue evidence="2">Leaf</tissue>
    </source>
</reference>
<gene>
    <name evidence="2" type="ORF">EJB05_02495</name>
</gene>
<dbReference type="Proteomes" id="UP000324897">
    <property type="component" value="Chromosome 6"/>
</dbReference>
<protein>
    <submittedName>
        <fullName evidence="2">Uncharacterized protein</fullName>
    </submittedName>
</protein>
<comment type="caution">
    <text evidence="2">The sequence shown here is derived from an EMBL/GenBank/DDBJ whole genome shotgun (WGS) entry which is preliminary data.</text>
</comment>
<evidence type="ECO:0000313" key="2">
    <source>
        <dbReference type="EMBL" id="TVU51088.1"/>
    </source>
</evidence>
<dbReference type="PANTHER" id="PTHR34799:SF2">
    <property type="entry name" value="OS07G0656300 PROTEIN"/>
    <property type="match status" value="1"/>
</dbReference>
<dbReference type="PANTHER" id="PTHR34799">
    <property type="entry name" value="OS07G0656300 PROTEIN"/>
    <property type="match status" value="1"/>
</dbReference>
<feature type="non-terminal residue" evidence="2">
    <location>
        <position position="1"/>
    </location>
</feature>
<proteinExistence type="predicted"/>
<sequence>APSRPAPAPGLLFLADSSPAPSPPPLPALSDEFSCYSGSSSSYSGASARSCVSDSAQRPIDPLRVLSVVASLRRMDPKVLAKATTTLLHSGSEKKRKGLWIDTDSDEEEDRSERSSPVASEGSTVTGAASAGSTAKALRWLLKQEGGLRRAGTGGLADPYTYMLKPNNE</sequence>